<evidence type="ECO:0000313" key="3">
    <source>
        <dbReference type="Proteomes" id="UP000509750"/>
    </source>
</evidence>
<organism evidence="2 3">
    <name type="scientific">Halorarum halophilum</name>
    <dbReference type="NCBI Taxonomy" id="2743090"/>
    <lineage>
        <taxon>Archaea</taxon>
        <taxon>Methanobacteriati</taxon>
        <taxon>Methanobacteriota</taxon>
        <taxon>Stenosarchaea group</taxon>
        <taxon>Halobacteria</taxon>
        <taxon>Halobacteriales</taxon>
        <taxon>Haloferacaceae</taxon>
        <taxon>Halorarum</taxon>
    </lineage>
</organism>
<protein>
    <submittedName>
        <fullName evidence="2">DUF3311 domain-containing protein</fullName>
    </submittedName>
</protein>
<dbReference type="EMBL" id="CP058529">
    <property type="protein sequence ID" value="QLG26188.1"/>
    <property type="molecule type" value="Genomic_DNA"/>
</dbReference>
<evidence type="ECO:0000313" key="2">
    <source>
        <dbReference type="EMBL" id="QLG26188.1"/>
    </source>
</evidence>
<keyword evidence="1" id="KW-1133">Transmembrane helix</keyword>
<gene>
    <name evidence="2" type="ORF">HUG10_00930</name>
</gene>
<evidence type="ECO:0000256" key="1">
    <source>
        <dbReference type="SAM" id="Phobius"/>
    </source>
</evidence>
<dbReference type="Pfam" id="PF11755">
    <property type="entry name" value="DUF3311"/>
    <property type="match status" value="1"/>
</dbReference>
<accession>A0A7D5GCW4</accession>
<dbReference type="Proteomes" id="UP000509750">
    <property type="component" value="Chromosome"/>
</dbReference>
<dbReference type="AlphaFoldDB" id="A0A7D5GCW4"/>
<dbReference type="RefSeq" id="WP_179167763.1">
    <property type="nucleotide sequence ID" value="NZ_CP058529.1"/>
</dbReference>
<feature type="transmembrane region" description="Helical" evidence="1">
    <location>
        <begin position="39"/>
        <end position="57"/>
    </location>
</feature>
<name>A0A7D5GCW4_9EURY</name>
<dbReference type="GeneID" id="56027353"/>
<dbReference type="OrthoDB" id="295408at2157"/>
<feature type="transmembrane region" description="Helical" evidence="1">
    <location>
        <begin position="7"/>
        <end position="27"/>
    </location>
</feature>
<reference evidence="2 3" key="1">
    <citation type="submission" date="2020-07" db="EMBL/GenBank/DDBJ databases">
        <title>Gai3-2, isolated from salt lake.</title>
        <authorList>
            <person name="Cui H."/>
            <person name="Shi X."/>
        </authorList>
    </citation>
    <scope>NUCLEOTIDE SEQUENCE [LARGE SCALE GENOMIC DNA]</scope>
    <source>
        <strain evidence="2 3">Gai3-2</strain>
    </source>
</reference>
<dbReference type="InterPro" id="IPR021741">
    <property type="entry name" value="DUF3311"/>
</dbReference>
<keyword evidence="1" id="KW-0812">Transmembrane</keyword>
<dbReference type="KEGG" id="halg:HUG10_00930"/>
<proteinExistence type="predicted"/>
<keyword evidence="3" id="KW-1185">Reference proteome</keyword>
<sequence length="74" mass="8603">MTRKRTDFLWVLAFAVLVALAVPWFLWRDATTVAGLPLWLWWHIAWMALASLTFYGFTRGAWDRGVDAEAIYRG</sequence>
<keyword evidence="1" id="KW-0472">Membrane</keyword>